<sequence>KERYRDIDIAIGPPKGKFSLLDLVGVEQELEDEIGKNVDVVMLRSIKPRLKTIG</sequence>
<accession>A0A6V8PMM0</accession>
<dbReference type="SUPFAM" id="SSF81301">
    <property type="entry name" value="Nucleotidyltransferase"/>
    <property type="match status" value="1"/>
</dbReference>
<evidence type="ECO:0000313" key="2">
    <source>
        <dbReference type="Proteomes" id="UP000568877"/>
    </source>
</evidence>
<feature type="non-terminal residue" evidence="1">
    <location>
        <position position="1"/>
    </location>
</feature>
<protein>
    <recommendedName>
        <fullName evidence="3">Polymerase beta nucleotidyltransferase domain-containing protein</fullName>
    </recommendedName>
</protein>
<reference evidence="1 2" key="1">
    <citation type="journal article" date="2020" name="Front. Microbiol.">
        <title>Single-cell genomics of novel Actinobacteria with the Wood-Ljungdahl pathway discovered in a serpentinizing system.</title>
        <authorList>
            <person name="Merino N."/>
            <person name="Kawai M."/>
            <person name="Boyd E.S."/>
            <person name="Colman D.R."/>
            <person name="McGlynn S.E."/>
            <person name="Nealson K.H."/>
            <person name="Kurokawa K."/>
            <person name="Hongoh Y."/>
        </authorList>
    </citation>
    <scope>NUCLEOTIDE SEQUENCE [LARGE SCALE GENOMIC DNA]</scope>
    <source>
        <strain evidence="1 2">S42</strain>
    </source>
</reference>
<evidence type="ECO:0008006" key="3">
    <source>
        <dbReference type="Google" id="ProtNLM"/>
    </source>
</evidence>
<dbReference type="EMBL" id="BLSA01000784">
    <property type="protein sequence ID" value="GFP33882.1"/>
    <property type="molecule type" value="Genomic_DNA"/>
</dbReference>
<dbReference type="AlphaFoldDB" id="A0A6V8PMM0"/>
<organism evidence="1 2">
    <name type="scientific">Candidatus Hakubella thermalkaliphila</name>
    <dbReference type="NCBI Taxonomy" id="2754717"/>
    <lineage>
        <taxon>Bacteria</taxon>
        <taxon>Bacillati</taxon>
        <taxon>Actinomycetota</taxon>
        <taxon>Actinomycetota incertae sedis</taxon>
        <taxon>Candidatus Hakubellales</taxon>
        <taxon>Candidatus Hakubellaceae</taxon>
        <taxon>Candidatus Hakubella</taxon>
    </lineage>
</organism>
<evidence type="ECO:0000313" key="1">
    <source>
        <dbReference type="EMBL" id="GFP33882.1"/>
    </source>
</evidence>
<gene>
    <name evidence="1" type="ORF">HKBW3S42_02221</name>
</gene>
<dbReference type="Proteomes" id="UP000568877">
    <property type="component" value="Unassembled WGS sequence"/>
</dbReference>
<dbReference type="Gene3D" id="3.30.460.10">
    <property type="entry name" value="Beta Polymerase, domain 2"/>
    <property type="match status" value="1"/>
</dbReference>
<proteinExistence type="predicted"/>
<dbReference type="InterPro" id="IPR043519">
    <property type="entry name" value="NT_sf"/>
</dbReference>
<name>A0A6V8PMM0_9ACTN</name>
<comment type="caution">
    <text evidence="1">The sequence shown here is derived from an EMBL/GenBank/DDBJ whole genome shotgun (WGS) entry which is preliminary data.</text>
</comment>